<feature type="transmembrane region" description="Helical" evidence="5">
    <location>
        <begin position="430"/>
        <end position="449"/>
    </location>
</feature>
<dbReference type="GO" id="GO:0022857">
    <property type="term" value="F:transmembrane transporter activity"/>
    <property type="evidence" value="ECO:0007669"/>
    <property type="project" value="InterPro"/>
</dbReference>
<dbReference type="InterPro" id="IPR036259">
    <property type="entry name" value="MFS_trans_sf"/>
</dbReference>
<dbReference type="InParanoid" id="G0QT36"/>
<accession>G0QT36</accession>
<evidence type="ECO:0000313" key="6">
    <source>
        <dbReference type="EMBL" id="EGR31611.1"/>
    </source>
</evidence>
<proteinExistence type="predicted"/>
<keyword evidence="3 5" id="KW-1133">Transmembrane helix</keyword>
<dbReference type="AlphaFoldDB" id="G0QT36"/>
<feature type="transmembrane region" description="Helical" evidence="5">
    <location>
        <begin position="62"/>
        <end position="85"/>
    </location>
</feature>
<dbReference type="STRING" id="857967.G0QT36"/>
<evidence type="ECO:0000313" key="7">
    <source>
        <dbReference type="Proteomes" id="UP000008983"/>
    </source>
</evidence>
<evidence type="ECO:0000256" key="3">
    <source>
        <dbReference type="ARBA" id="ARBA00022989"/>
    </source>
</evidence>
<evidence type="ECO:0000256" key="5">
    <source>
        <dbReference type="SAM" id="Phobius"/>
    </source>
</evidence>
<reference evidence="6 7" key="1">
    <citation type="submission" date="2011-07" db="EMBL/GenBank/DDBJ databases">
        <authorList>
            <person name="Coyne R."/>
            <person name="Brami D."/>
            <person name="Johnson J."/>
            <person name="Hostetler J."/>
            <person name="Hannick L."/>
            <person name="Clark T."/>
            <person name="Cassidy-Hanley D."/>
            <person name="Inman J."/>
        </authorList>
    </citation>
    <scope>NUCLEOTIDE SEQUENCE [LARGE SCALE GENOMIC DNA]</scope>
    <source>
        <strain evidence="6 7">G5</strain>
    </source>
</reference>
<feature type="transmembrane region" description="Helical" evidence="5">
    <location>
        <begin position="152"/>
        <end position="176"/>
    </location>
</feature>
<dbReference type="PANTHER" id="PTHR24064">
    <property type="entry name" value="SOLUTE CARRIER FAMILY 22 MEMBER"/>
    <property type="match status" value="1"/>
</dbReference>
<feature type="transmembrane region" description="Helical" evidence="5">
    <location>
        <begin position="364"/>
        <end position="387"/>
    </location>
</feature>
<sequence>MSSPIMFRQPIFECIEQNGLYKICTEDQVCQLQANNLRNEYRVISDDSISSEFELYCDKKPIIGFAQAALFAGQALSGSTCALIIGLCPDLYALMAMFFGAGLGITGYETVILVYCTEISERRFRNICINVLVIMWALAQVFYPIINSFIVQWRYIFVFAIGLPLFCSVGLSYLYFCESPRYLVSKKKYYEARQVFRHISEVNNRPAFQFHFFEEIDDYNEVATRVYKKGESITKKELIRVKTKERLDINLGRQTNIFDLFKTKQLAIKTLIMCYCWFVRYFVYYCILFSLERLGTQLNQNFLLLAIIEVIASLLTIPMKMKMKRKNALRSAFYMMSIVSLLLFIVRIPQNCQLYFEQCLEEKLTLILAILLKFSIVFFAVNLMTYTPELFPTVLRSQAYGLCMIFGQLGSILAPIYISQYIFIFEQMNPLTSIAFLGILGVFLTIKLYENENMEDYLENKNDTEKPLLNEFKEIQMIIFTQQQQQE</sequence>
<dbReference type="SUPFAM" id="SSF103473">
    <property type="entry name" value="MFS general substrate transporter"/>
    <property type="match status" value="1"/>
</dbReference>
<dbReference type="Proteomes" id="UP000008983">
    <property type="component" value="Unassembled WGS sequence"/>
</dbReference>
<feature type="transmembrane region" description="Helical" evidence="5">
    <location>
        <begin position="331"/>
        <end position="349"/>
    </location>
</feature>
<feature type="transmembrane region" description="Helical" evidence="5">
    <location>
        <begin position="302"/>
        <end position="319"/>
    </location>
</feature>
<feature type="transmembrane region" description="Helical" evidence="5">
    <location>
        <begin position="399"/>
        <end position="418"/>
    </location>
</feature>
<dbReference type="EC" id="1.6.5.3" evidence="6"/>
<evidence type="ECO:0000256" key="4">
    <source>
        <dbReference type="ARBA" id="ARBA00023136"/>
    </source>
</evidence>
<feature type="transmembrane region" description="Helical" evidence="5">
    <location>
        <begin position="127"/>
        <end position="146"/>
    </location>
</feature>
<evidence type="ECO:0000256" key="1">
    <source>
        <dbReference type="ARBA" id="ARBA00004141"/>
    </source>
</evidence>
<keyword evidence="4 5" id="KW-0472">Membrane</keyword>
<dbReference type="RefSeq" id="XP_004035097.1">
    <property type="nucleotide sequence ID" value="XM_004035049.1"/>
</dbReference>
<dbReference type="OrthoDB" id="291268at2759"/>
<dbReference type="GeneID" id="14907756"/>
<dbReference type="OMA" id="WTSIPTI"/>
<keyword evidence="6" id="KW-0560">Oxidoreductase</keyword>
<dbReference type="InterPro" id="IPR011701">
    <property type="entry name" value="MFS"/>
</dbReference>
<dbReference type="Pfam" id="PF07690">
    <property type="entry name" value="MFS_1"/>
    <property type="match status" value="1"/>
</dbReference>
<organism evidence="6 7">
    <name type="scientific">Ichthyophthirius multifiliis</name>
    <name type="common">White spot disease agent</name>
    <name type="synonym">Ich</name>
    <dbReference type="NCBI Taxonomy" id="5932"/>
    <lineage>
        <taxon>Eukaryota</taxon>
        <taxon>Sar</taxon>
        <taxon>Alveolata</taxon>
        <taxon>Ciliophora</taxon>
        <taxon>Intramacronucleata</taxon>
        <taxon>Oligohymenophorea</taxon>
        <taxon>Hymenostomatida</taxon>
        <taxon>Ophryoglenina</taxon>
        <taxon>Ichthyophthirius</taxon>
    </lineage>
</organism>
<feature type="transmembrane region" description="Helical" evidence="5">
    <location>
        <begin position="270"/>
        <end position="290"/>
    </location>
</feature>
<protein>
    <submittedName>
        <fullName evidence="6">Major facilitator superfamily protein, putative</fullName>
        <ecNumber evidence="6">1.6.5.3</ecNumber>
    </submittedName>
</protein>
<evidence type="ECO:0000256" key="2">
    <source>
        <dbReference type="ARBA" id="ARBA00022692"/>
    </source>
</evidence>
<gene>
    <name evidence="6" type="ORF">IMG5_105930</name>
</gene>
<dbReference type="GO" id="GO:0016491">
    <property type="term" value="F:oxidoreductase activity"/>
    <property type="evidence" value="ECO:0007669"/>
    <property type="project" value="UniProtKB-KW"/>
</dbReference>
<keyword evidence="7" id="KW-1185">Reference proteome</keyword>
<dbReference type="eggNOG" id="KOG0255">
    <property type="taxonomic scope" value="Eukaryota"/>
</dbReference>
<name>G0QT36_ICHMU</name>
<dbReference type="Gene3D" id="1.20.1250.20">
    <property type="entry name" value="MFS general substrate transporter like domains"/>
    <property type="match status" value="1"/>
</dbReference>
<dbReference type="GO" id="GO:0016020">
    <property type="term" value="C:membrane"/>
    <property type="evidence" value="ECO:0007669"/>
    <property type="project" value="UniProtKB-SubCell"/>
</dbReference>
<dbReference type="EMBL" id="GL983841">
    <property type="protein sequence ID" value="EGR31611.1"/>
    <property type="molecule type" value="Genomic_DNA"/>
</dbReference>
<feature type="transmembrane region" description="Helical" evidence="5">
    <location>
        <begin position="91"/>
        <end position="115"/>
    </location>
</feature>
<comment type="subcellular location">
    <subcellularLocation>
        <location evidence="1">Membrane</location>
        <topology evidence="1">Multi-pass membrane protein</topology>
    </subcellularLocation>
</comment>
<keyword evidence="2 5" id="KW-0812">Transmembrane</keyword>